<comment type="caution">
    <text evidence="1">The sequence shown here is derived from an EMBL/GenBank/DDBJ whole genome shotgun (WGS) entry which is preliminary data.</text>
</comment>
<keyword evidence="2" id="KW-1185">Reference proteome</keyword>
<gene>
    <name evidence="1" type="ORF">NPIL_298601</name>
</gene>
<evidence type="ECO:0000313" key="2">
    <source>
        <dbReference type="Proteomes" id="UP000887013"/>
    </source>
</evidence>
<name>A0A8X6UC51_NEPPI</name>
<feature type="non-terminal residue" evidence="1">
    <location>
        <position position="1"/>
    </location>
</feature>
<sequence length="72" mass="8433">VLRNIFMENETVRNLEGFQCVDLSRCPFARSLPSSAAVRLYLVRQLRTKQSGTQATPIRSWRRHVIRGFERL</sequence>
<accession>A0A8X6UC51</accession>
<organism evidence="1 2">
    <name type="scientific">Nephila pilipes</name>
    <name type="common">Giant wood spider</name>
    <name type="synonym">Nephila maculata</name>
    <dbReference type="NCBI Taxonomy" id="299642"/>
    <lineage>
        <taxon>Eukaryota</taxon>
        <taxon>Metazoa</taxon>
        <taxon>Ecdysozoa</taxon>
        <taxon>Arthropoda</taxon>
        <taxon>Chelicerata</taxon>
        <taxon>Arachnida</taxon>
        <taxon>Araneae</taxon>
        <taxon>Araneomorphae</taxon>
        <taxon>Entelegynae</taxon>
        <taxon>Araneoidea</taxon>
        <taxon>Nephilidae</taxon>
        <taxon>Nephila</taxon>
    </lineage>
</organism>
<protein>
    <submittedName>
        <fullName evidence="1">Uncharacterized protein</fullName>
    </submittedName>
</protein>
<dbReference type="Proteomes" id="UP000887013">
    <property type="component" value="Unassembled WGS sequence"/>
</dbReference>
<reference evidence="1" key="1">
    <citation type="submission" date="2020-08" db="EMBL/GenBank/DDBJ databases">
        <title>Multicomponent nature underlies the extraordinary mechanical properties of spider dragline silk.</title>
        <authorList>
            <person name="Kono N."/>
            <person name="Nakamura H."/>
            <person name="Mori M."/>
            <person name="Yoshida Y."/>
            <person name="Ohtoshi R."/>
            <person name="Malay A.D."/>
            <person name="Moran D.A.P."/>
            <person name="Tomita M."/>
            <person name="Numata K."/>
            <person name="Arakawa K."/>
        </authorList>
    </citation>
    <scope>NUCLEOTIDE SEQUENCE</scope>
</reference>
<evidence type="ECO:0000313" key="1">
    <source>
        <dbReference type="EMBL" id="GFU03424.1"/>
    </source>
</evidence>
<proteinExistence type="predicted"/>
<dbReference type="AlphaFoldDB" id="A0A8X6UC51"/>
<dbReference type="EMBL" id="BMAW01123467">
    <property type="protein sequence ID" value="GFU03424.1"/>
    <property type="molecule type" value="Genomic_DNA"/>
</dbReference>